<feature type="transmembrane region" description="Helical" evidence="1">
    <location>
        <begin position="403"/>
        <end position="423"/>
    </location>
</feature>
<protein>
    <recommendedName>
        <fullName evidence="4">YfhO family protein</fullName>
    </recommendedName>
</protein>
<dbReference type="EMBL" id="VCQU01000002">
    <property type="protein sequence ID" value="NMN95010.1"/>
    <property type="molecule type" value="Genomic_DNA"/>
</dbReference>
<dbReference type="AlphaFoldDB" id="A0A848KFM5"/>
<accession>A0A848KFM5</accession>
<feature type="transmembrane region" description="Helical" evidence="1">
    <location>
        <begin position="379"/>
        <end position="397"/>
    </location>
</feature>
<dbReference type="Proteomes" id="UP000535543">
    <property type="component" value="Unassembled WGS sequence"/>
</dbReference>
<dbReference type="PANTHER" id="PTHR38454:SF1">
    <property type="entry name" value="INTEGRAL MEMBRANE PROTEIN"/>
    <property type="match status" value="1"/>
</dbReference>
<reference evidence="2 3" key="1">
    <citation type="submission" date="2019-05" db="EMBL/GenBank/DDBJ databases">
        <authorList>
            <person name="Lee S.D."/>
        </authorList>
    </citation>
    <scope>NUCLEOTIDE SEQUENCE [LARGE SCALE GENOMIC DNA]</scope>
    <source>
        <strain evidence="2 3">YC2-7</strain>
    </source>
</reference>
<keyword evidence="1" id="KW-0812">Transmembrane</keyword>
<feature type="transmembrane region" description="Helical" evidence="1">
    <location>
        <begin position="350"/>
        <end position="367"/>
    </location>
</feature>
<evidence type="ECO:0000256" key="1">
    <source>
        <dbReference type="SAM" id="Phobius"/>
    </source>
</evidence>
<organism evidence="2 3">
    <name type="scientific">Antrihabitans stalactiti</name>
    <dbReference type="NCBI Taxonomy" id="2584121"/>
    <lineage>
        <taxon>Bacteria</taxon>
        <taxon>Bacillati</taxon>
        <taxon>Actinomycetota</taxon>
        <taxon>Actinomycetes</taxon>
        <taxon>Mycobacteriales</taxon>
        <taxon>Nocardiaceae</taxon>
        <taxon>Antrihabitans</taxon>
    </lineage>
</organism>
<feature type="transmembrane region" description="Helical" evidence="1">
    <location>
        <begin position="286"/>
        <end position="309"/>
    </location>
</feature>
<feature type="transmembrane region" description="Helical" evidence="1">
    <location>
        <begin position="430"/>
        <end position="448"/>
    </location>
</feature>
<feature type="transmembrane region" description="Helical" evidence="1">
    <location>
        <begin position="98"/>
        <end position="118"/>
    </location>
</feature>
<evidence type="ECO:0008006" key="4">
    <source>
        <dbReference type="Google" id="ProtNLM"/>
    </source>
</evidence>
<feature type="transmembrane region" description="Helical" evidence="1">
    <location>
        <begin position="321"/>
        <end position="344"/>
    </location>
</feature>
<evidence type="ECO:0000313" key="2">
    <source>
        <dbReference type="EMBL" id="NMN95010.1"/>
    </source>
</evidence>
<proteinExistence type="predicted"/>
<keyword evidence="1" id="KW-0472">Membrane</keyword>
<feature type="transmembrane region" description="Helical" evidence="1">
    <location>
        <begin position="12"/>
        <end position="35"/>
    </location>
</feature>
<sequence length="739" mass="80377">MSDPRKTTWRWAGVTALGIVVGFIAVLLANVRFFYTDDTETQYVPFWLRVGQLLREGHFPTVAPEQWMSGNFAVEGEAGIYNPPQLLISFIAPSVDNLLVLATVVKFLYTLVLALGIFRICIEYGAKPQWAAVAGVAFPFSGWFLFLDLASWATSLAGTAWLAVTWAAAVRYARGRGGPIPVFVFAFFAITTGYIWPGLETILMIIAVAVGELVYQRKWFPSIRVALAAGFGVLAGAITYLPGILSSNVTWRDAEFVLKNDGFMTVPWSESLNASLPTTLPSFTSWFGLIQPMPMVYIAWFLIPGLAFIDWKAAAKSAREVSAIAIFASIALMWAAGPAVIGPLRWPARVLPMLAMGLLILVCVLLSRHGTLRSLRSRCIAAGVLLGLLLLRTMSAAPSGRLWLHTGGAVVVAVLGAAVLFIAAKRTPTAACVALIVTIAPIAFYQVHAKVPHPMSWNIPERRSVAQAGFPDFTGTTIQLGDSLQFPNDAKDINGVYGSLVVGYYAGDLGLDYVNGYTPIGHYWFSQHLCMKWDGSVCPDARRRLFEKEPTTGKPLVDLMKLDRVVLQRLLYPDAIKDAPPPGWHWVDYPPHGKWIYVLERDGGPISSDNGRIADAQGVTATSVSESDPTSRARVTSENGGRVVFARLPWPGYSVTLDGRELDVHNVKDIFLAVDIPAGTKDGDLVVTFRPPGWKTGLAAAALGLSGIGVLQWLYVRRRKTDEAADDSPAESKDLVPAS</sequence>
<reference evidence="2 3" key="2">
    <citation type="submission" date="2020-06" db="EMBL/GenBank/DDBJ databases">
        <title>Antribacter stalactiti gen. nov., sp. nov., a new member of the family Nacardiaceae isolated from a cave.</title>
        <authorList>
            <person name="Kim I.S."/>
        </authorList>
    </citation>
    <scope>NUCLEOTIDE SEQUENCE [LARGE SCALE GENOMIC DNA]</scope>
    <source>
        <strain evidence="2 3">YC2-7</strain>
    </source>
</reference>
<dbReference type="InterPro" id="IPR018580">
    <property type="entry name" value="Uncharacterised_YfhO"/>
</dbReference>
<feature type="transmembrane region" description="Helical" evidence="1">
    <location>
        <begin position="130"/>
        <end position="146"/>
    </location>
</feature>
<evidence type="ECO:0000313" key="3">
    <source>
        <dbReference type="Proteomes" id="UP000535543"/>
    </source>
</evidence>
<name>A0A848KFM5_9NOCA</name>
<comment type="caution">
    <text evidence="2">The sequence shown here is derived from an EMBL/GenBank/DDBJ whole genome shotgun (WGS) entry which is preliminary data.</text>
</comment>
<dbReference type="PANTHER" id="PTHR38454">
    <property type="entry name" value="INTEGRAL MEMBRANE PROTEIN-RELATED"/>
    <property type="match status" value="1"/>
</dbReference>
<feature type="transmembrane region" description="Helical" evidence="1">
    <location>
        <begin position="202"/>
        <end position="218"/>
    </location>
</feature>
<gene>
    <name evidence="2" type="ORF">FGL95_08180</name>
</gene>
<dbReference type="RefSeq" id="WP_169585715.1">
    <property type="nucleotide sequence ID" value="NZ_VCQU01000002.1"/>
</dbReference>
<feature type="transmembrane region" description="Helical" evidence="1">
    <location>
        <begin position="225"/>
        <end position="245"/>
    </location>
</feature>
<feature type="transmembrane region" description="Helical" evidence="1">
    <location>
        <begin position="697"/>
        <end position="716"/>
    </location>
</feature>
<keyword evidence="1" id="KW-1133">Transmembrane helix</keyword>
<keyword evidence="3" id="KW-1185">Reference proteome</keyword>